<name>A0A7W7LK54_9ACTN</name>
<comment type="caution">
    <text evidence="1">The sequence shown here is derived from an EMBL/GenBank/DDBJ whole genome shotgun (WGS) entry which is preliminary data.</text>
</comment>
<evidence type="ECO:0000313" key="2">
    <source>
        <dbReference type="Proteomes" id="UP000556084"/>
    </source>
</evidence>
<protein>
    <submittedName>
        <fullName evidence="1">Uncharacterized protein</fullName>
    </submittedName>
</protein>
<dbReference type="AlphaFoldDB" id="A0A7W7LK54"/>
<sequence length="105" mass="11832">MRRIAVPDFHGKPQNYIAELDVTTEELESLWGPRDISMDDLGPWFTFAFSLDSGFLAALVREVENAPTPGYILTVIGQKELQGILEDFLTESGFAPDRVLRRGFE</sequence>
<evidence type="ECO:0000313" key="1">
    <source>
        <dbReference type="EMBL" id="MBB4891702.1"/>
    </source>
</evidence>
<keyword evidence="2" id="KW-1185">Reference proteome</keyword>
<proteinExistence type="predicted"/>
<accession>A0A7W7LK54</accession>
<organism evidence="1 2">
    <name type="scientific">Streptomyces olivoverticillatus</name>
    <dbReference type="NCBI Taxonomy" id="66427"/>
    <lineage>
        <taxon>Bacteria</taxon>
        <taxon>Bacillati</taxon>
        <taxon>Actinomycetota</taxon>
        <taxon>Actinomycetes</taxon>
        <taxon>Kitasatosporales</taxon>
        <taxon>Streptomycetaceae</taxon>
        <taxon>Streptomyces</taxon>
    </lineage>
</organism>
<dbReference type="EMBL" id="JACHJH010000001">
    <property type="protein sequence ID" value="MBB4891702.1"/>
    <property type="molecule type" value="Genomic_DNA"/>
</dbReference>
<reference evidence="1 2" key="1">
    <citation type="submission" date="2020-08" db="EMBL/GenBank/DDBJ databases">
        <title>Genomic Encyclopedia of Type Strains, Phase III (KMG-III): the genomes of soil and plant-associated and newly described type strains.</title>
        <authorList>
            <person name="Whitman W."/>
        </authorList>
    </citation>
    <scope>NUCLEOTIDE SEQUENCE [LARGE SCALE GENOMIC DNA]</scope>
    <source>
        <strain evidence="1 2">CECT 3266</strain>
    </source>
</reference>
<gene>
    <name evidence="1" type="ORF">FHS39_000702</name>
</gene>
<dbReference type="RefSeq" id="WP_343069338.1">
    <property type="nucleotide sequence ID" value="NZ_JACHJH010000001.1"/>
</dbReference>
<dbReference type="Proteomes" id="UP000556084">
    <property type="component" value="Unassembled WGS sequence"/>
</dbReference>